<dbReference type="InterPro" id="IPR056435">
    <property type="entry name" value="DPOD/Z_N"/>
</dbReference>
<dbReference type="OrthoDB" id="2414538at2759"/>
<keyword evidence="3" id="KW-0812">Transmembrane</keyword>
<feature type="domain" description="DNA polymerase delta/zeta catalytic subunit N-terminal" evidence="4">
    <location>
        <begin position="14"/>
        <end position="70"/>
    </location>
</feature>
<feature type="compositionally biased region" description="Polar residues" evidence="2">
    <location>
        <begin position="634"/>
        <end position="655"/>
    </location>
</feature>
<protein>
    <recommendedName>
        <fullName evidence="4">DNA polymerase delta/zeta catalytic subunit N-terminal domain-containing protein</fullName>
    </recommendedName>
</protein>
<keyword evidence="6" id="KW-1185">Reference proteome</keyword>
<feature type="compositionally biased region" description="Low complexity" evidence="2">
    <location>
        <begin position="291"/>
        <end position="300"/>
    </location>
</feature>
<evidence type="ECO:0000313" key="6">
    <source>
        <dbReference type="Proteomes" id="UP000728185"/>
    </source>
</evidence>
<accession>A0A8E0RK96</accession>
<feature type="region of interest" description="Disordered" evidence="2">
    <location>
        <begin position="265"/>
        <end position="303"/>
    </location>
</feature>
<comment type="catalytic activity">
    <reaction evidence="1">
        <text>DNA(n) + a 2'-deoxyribonucleoside 5'-triphosphate = DNA(n+1) + diphosphate</text>
        <dbReference type="Rhea" id="RHEA:22508"/>
        <dbReference type="Rhea" id="RHEA-COMP:17339"/>
        <dbReference type="Rhea" id="RHEA-COMP:17340"/>
        <dbReference type="ChEBI" id="CHEBI:33019"/>
        <dbReference type="ChEBI" id="CHEBI:61560"/>
        <dbReference type="ChEBI" id="CHEBI:173112"/>
        <dbReference type="EC" id="2.7.7.7"/>
    </reaction>
</comment>
<dbReference type="AlphaFoldDB" id="A0A8E0RK96"/>
<evidence type="ECO:0000313" key="5">
    <source>
        <dbReference type="EMBL" id="KAA0185496.1"/>
    </source>
</evidence>
<comment type="caution">
    <text evidence="5">The sequence shown here is derived from an EMBL/GenBank/DDBJ whole genome shotgun (WGS) entry which is preliminary data.</text>
</comment>
<gene>
    <name evidence="5" type="ORF">FBUS_09011</name>
</gene>
<keyword evidence="3" id="KW-0472">Membrane</keyword>
<evidence type="ECO:0000256" key="3">
    <source>
        <dbReference type="SAM" id="Phobius"/>
    </source>
</evidence>
<evidence type="ECO:0000259" key="4">
    <source>
        <dbReference type="Pfam" id="PF24055"/>
    </source>
</evidence>
<evidence type="ECO:0000256" key="2">
    <source>
        <dbReference type="SAM" id="MobiDB-lite"/>
    </source>
</evidence>
<evidence type="ECO:0000256" key="1">
    <source>
        <dbReference type="ARBA" id="ARBA00049244"/>
    </source>
</evidence>
<sequence length="720" mass="79919">LIIIGQKVCANIHGVLPYFFVPFPISISEDVDNYLRSFCFALERAVQKNSCVTDVVVFSASLVRARLVVGFLVVLIFYAVNIGSYPIANWLFHYFVDYSDANPGLEALWAEERARRAEQNIKFSSITEMPKPDYLLPLSSTSVSSHRGFIIIIIFFWGGVIVVCPKLVAEYPLNGLWCHSVIRHLKLVDFLRMCVTKKFSRIQIFIRTNIMILLFSLCRRLMPIPSGPIEINNHPTDLATEWLQENDGSESNEWDMNEIGVEQFGEQEQGREELIPKPGVSHPRMRRRSSHSSASPSCMSGMTSLSSVGRQELLRLAQAAEEADAPVLQLNESHTTDWSFLKSAVEKSFLEKSQNPFTEIHSSILSVCSRDFSQDLLATQLSLDSPVSSHSSCTLTARHFAVYSECNVDVDMDTNDSEDIDAILVAQATKATISYLSGHLTQSSRDATTQVASVVEDASQVEAEDNIVMSECIKSDEDAPPSIPDAFWASLDEPFEESEYRSHEFVSLDPDSSTSIHAGPLEAVCELSECSDGSSDGSFVGTSAKDSHGGKISRRISSDVVEMEVASQLLFTSWDGVLTEEECERAQPSSRIPQVDGPADDEQSDNSNKAVLQLISTRSRRRRLGLRLTPSLMQHTLRSNSNNVNTQLDPENSVPSKRPGLPSAENSLESDFHRYDWLRATSSSCHKDKTKSETLSHSQLNQVACPCDCQCPFNAMSLIA</sequence>
<dbReference type="GO" id="GO:0003887">
    <property type="term" value="F:DNA-directed DNA polymerase activity"/>
    <property type="evidence" value="ECO:0007669"/>
    <property type="project" value="UniProtKB-EC"/>
</dbReference>
<feature type="transmembrane region" description="Helical" evidence="3">
    <location>
        <begin position="204"/>
        <end position="222"/>
    </location>
</feature>
<organism evidence="5 6">
    <name type="scientific">Fasciolopsis buskii</name>
    <dbReference type="NCBI Taxonomy" id="27845"/>
    <lineage>
        <taxon>Eukaryota</taxon>
        <taxon>Metazoa</taxon>
        <taxon>Spiralia</taxon>
        <taxon>Lophotrochozoa</taxon>
        <taxon>Platyhelminthes</taxon>
        <taxon>Trematoda</taxon>
        <taxon>Digenea</taxon>
        <taxon>Plagiorchiida</taxon>
        <taxon>Echinostomata</taxon>
        <taxon>Echinostomatoidea</taxon>
        <taxon>Fasciolidae</taxon>
        <taxon>Fasciolopsis</taxon>
    </lineage>
</organism>
<keyword evidence="3" id="KW-1133">Transmembrane helix</keyword>
<reference evidence="5" key="1">
    <citation type="submission" date="2019-05" db="EMBL/GenBank/DDBJ databases">
        <title>Annotation for the trematode Fasciolopsis buski.</title>
        <authorList>
            <person name="Choi Y.-J."/>
        </authorList>
    </citation>
    <scope>NUCLEOTIDE SEQUENCE</scope>
    <source>
        <strain evidence="5">HT</strain>
        <tissue evidence="5">Whole worm</tissue>
    </source>
</reference>
<dbReference type="Proteomes" id="UP000728185">
    <property type="component" value="Unassembled WGS sequence"/>
</dbReference>
<proteinExistence type="predicted"/>
<dbReference type="Pfam" id="PF24055">
    <property type="entry name" value="POL3_N"/>
    <property type="match status" value="1"/>
</dbReference>
<feature type="transmembrane region" description="Helical" evidence="3">
    <location>
        <begin position="148"/>
        <end position="169"/>
    </location>
</feature>
<feature type="region of interest" description="Disordered" evidence="2">
    <location>
        <begin position="582"/>
        <end position="608"/>
    </location>
</feature>
<feature type="transmembrane region" description="Helical" evidence="3">
    <location>
        <begin position="67"/>
        <end position="88"/>
    </location>
</feature>
<feature type="region of interest" description="Disordered" evidence="2">
    <location>
        <begin position="634"/>
        <end position="667"/>
    </location>
</feature>
<feature type="non-terminal residue" evidence="5">
    <location>
        <position position="1"/>
    </location>
</feature>
<dbReference type="EMBL" id="LUCM01010411">
    <property type="protein sequence ID" value="KAA0185496.1"/>
    <property type="molecule type" value="Genomic_DNA"/>
</dbReference>
<name>A0A8E0RK96_9TREM</name>